<organism evidence="20 21">
    <name type="scientific">Trapa incisa</name>
    <dbReference type="NCBI Taxonomy" id="236973"/>
    <lineage>
        <taxon>Eukaryota</taxon>
        <taxon>Viridiplantae</taxon>
        <taxon>Streptophyta</taxon>
        <taxon>Embryophyta</taxon>
        <taxon>Tracheophyta</taxon>
        <taxon>Spermatophyta</taxon>
        <taxon>Magnoliopsida</taxon>
        <taxon>eudicotyledons</taxon>
        <taxon>Gunneridae</taxon>
        <taxon>Pentapetalae</taxon>
        <taxon>rosids</taxon>
        <taxon>malvids</taxon>
        <taxon>Myrtales</taxon>
        <taxon>Lythraceae</taxon>
        <taxon>Trapa</taxon>
    </lineage>
</organism>
<dbReference type="PROSITE" id="PS50011">
    <property type="entry name" value="PROTEIN_KINASE_DOM"/>
    <property type="match status" value="1"/>
</dbReference>
<evidence type="ECO:0000256" key="3">
    <source>
        <dbReference type="ARBA" id="ARBA00022553"/>
    </source>
</evidence>
<feature type="transmembrane region" description="Helical" evidence="16">
    <location>
        <begin position="289"/>
        <end position="313"/>
    </location>
</feature>
<accession>A0AAN7JNZ8</accession>
<dbReference type="CDD" id="cd23509">
    <property type="entry name" value="Gnk2-like"/>
    <property type="match status" value="2"/>
</dbReference>
<evidence type="ECO:0000259" key="19">
    <source>
        <dbReference type="PROSITE" id="PS51473"/>
    </source>
</evidence>
<dbReference type="PANTHER" id="PTHR27002:SF1104">
    <property type="entry name" value="CYSTEINE-RICH RECEPTOR-LIKE PROTEIN KINASE 27-RELATED"/>
    <property type="match status" value="1"/>
</dbReference>
<evidence type="ECO:0000313" key="21">
    <source>
        <dbReference type="Proteomes" id="UP001345219"/>
    </source>
</evidence>
<keyword evidence="21" id="KW-1185">Reference proteome</keyword>
<proteinExistence type="predicted"/>
<evidence type="ECO:0008006" key="22">
    <source>
        <dbReference type="Google" id="ProtNLM"/>
    </source>
</evidence>
<keyword evidence="6 17" id="KW-0732">Signal</keyword>
<keyword evidence="3" id="KW-0597">Phosphoprotein</keyword>
<evidence type="ECO:0000313" key="20">
    <source>
        <dbReference type="EMBL" id="KAK4751004.1"/>
    </source>
</evidence>
<dbReference type="GO" id="GO:0004674">
    <property type="term" value="F:protein serine/threonine kinase activity"/>
    <property type="evidence" value="ECO:0007669"/>
    <property type="project" value="UniProtKB-KW"/>
</dbReference>
<evidence type="ECO:0000256" key="11">
    <source>
        <dbReference type="ARBA" id="ARBA00022989"/>
    </source>
</evidence>
<comment type="subcellular location">
    <subcellularLocation>
        <location evidence="1">Membrane</location>
        <topology evidence="1">Single-pass membrane protein</topology>
    </subcellularLocation>
</comment>
<dbReference type="FunFam" id="1.10.510.10:FF:000343">
    <property type="entry name" value="Cysteine-rich receptor-like protein kinase 28"/>
    <property type="match status" value="1"/>
</dbReference>
<dbReference type="Proteomes" id="UP001345219">
    <property type="component" value="Chromosome 4"/>
</dbReference>
<evidence type="ECO:0000256" key="16">
    <source>
        <dbReference type="SAM" id="Phobius"/>
    </source>
</evidence>
<evidence type="ECO:0000256" key="1">
    <source>
        <dbReference type="ARBA" id="ARBA00004167"/>
    </source>
</evidence>
<feature type="region of interest" description="Disordered" evidence="15">
    <location>
        <begin position="261"/>
        <end position="283"/>
    </location>
</feature>
<evidence type="ECO:0000256" key="5">
    <source>
        <dbReference type="ARBA" id="ARBA00022692"/>
    </source>
</evidence>
<evidence type="ECO:0000256" key="7">
    <source>
        <dbReference type="ARBA" id="ARBA00022737"/>
    </source>
</evidence>
<dbReference type="SMART" id="SM00220">
    <property type="entry name" value="S_TKc"/>
    <property type="match status" value="1"/>
</dbReference>
<comment type="caution">
    <text evidence="20">The sequence shown here is derived from an EMBL/GenBank/DDBJ whole genome shotgun (WGS) entry which is preliminary data.</text>
</comment>
<dbReference type="GO" id="GO:0005524">
    <property type="term" value="F:ATP binding"/>
    <property type="evidence" value="ECO:0007669"/>
    <property type="project" value="UniProtKB-KW"/>
</dbReference>
<dbReference type="InterPro" id="IPR011009">
    <property type="entry name" value="Kinase-like_dom_sf"/>
</dbReference>
<dbReference type="PANTHER" id="PTHR27002">
    <property type="entry name" value="RECEPTOR-LIKE SERINE/THREONINE-PROTEIN KINASE SD1-8"/>
    <property type="match status" value="1"/>
</dbReference>
<dbReference type="InterPro" id="IPR001245">
    <property type="entry name" value="Ser-Thr/Tyr_kinase_cat_dom"/>
</dbReference>
<evidence type="ECO:0000256" key="17">
    <source>
        <dbReference type="SAM" id="SignalP"/>
    </source>
</evidence>
<keyword evidence="14" id="KW-0325">Glycoprotein</keyword>
<dbReference type="InterPro" id="IPR008271">
    <property type="entry name" value="Ser/Thr_kinase_AS"/>
</dbReference>
<evidence type="ECO:0000256" key="4">
    <source>
        <dbReference type="ARBA" id="ARBA00022679"/>
    </source>
</evidence>
<keyword evidence="11 16" id="KW-1133">Transmembrane helix</keyword>
<dbReference type="Pfam" id="PF01657">
    <property type="entry name" value="Stress-antifung"/>
    <property type="match status" value="2"/>
</dbReference>
<protein>
    <recommendedName>
        <fullName evidence="22">Cysteine-rich receptor-like protein kinase 10</fullName>
    </recommendedName>
</protein>
<evidence type="ECO:0000256" key="14">
    <source>
        <dbReference type="ARBA" id="ARBA00023180"/>
    </source>
</evidence>
<keyword evidence="13" id="KW-0675">Receptor</keyword>
<dbReference type="InterPro" id="IPR038408">
    <property type="entry name" value="GNK2_sf"/>
</dbReference>
<dbReference type="EMBL" id="JAXIOK010000017">
    <property type="protein sequence ID" value="KAK4751004.1"/>
    <property type="molecule type" value="Genomic_DNA"/>
</dbReference>
<keyword evidence="12 16" id="KW-0472">Membrane</keyword>
<gene>
    <name evidence="20" type="ORF">SAY87_004486</name>
</gene>
<dbReference type="PROSITE" id="PS00108">
    <property type="entry name" value="PROTEIN_KINASE_ST"/>
    <property type="match status" value="1"/>
</dbReference>
<evidence type="ECO:0000256" key="9">
    <source>
        <dbReference type="ARBA" id="ARBA00022777"/>
    </source>
</evidence>
<dbReference type="Pfam" id="PF07714">
    <property type="entry name" value="PK_Tyr_Ser-Thr"/>
    <property type="match status" value="1"/>
</dbReference>
<evidence type="ECO:0000256" key="10">
    <source>
        <dbReference type="ARBA" id="ARBA00022840"/>
    </source>
</evidence>
<reference evidence="20 21" key="1">
    <citation type="journal article" date="2023" name="Hortic Res">
        <title>Pangenome of water caltrop reveals structural variations and asymmetric subgenome divergence after allopolyploidization.</title>
        <authorList>
            <person name="Zhang X."/>
            <person name="Chen Y."/>
            <person name="Wang L."/>
            <person name="Yuan Y."/>
            <person name="Fang M."/>
            <person name="Shi L."/>
            <person name="Lu R."/>
            <person name="Comes H.P."/>
            <person name="Ma Y."/>
            <person name="Chen Y."/>
            <person name="Huang G."/>
            <person name="Zhou Y."/>
            <person name="Zheng Z."/>
            <person name="Qiu Y."/>
        </authorList>
    </citation>
    <scope>NUCLEOTIDE SEQUENCE [LARGE SCALE GENOMIC DNA]</scope>
    <source>
        <tissue evidence="20">Roots</tissue>
    </source>
</reference>
<feature type="domain" description="Protein kinase" evidence="18">
    <location>
        <begin position="296"/>
        <end position="592"/>
    </location>
</feature>
<sequence>MKQDKALSYSSSPPPLLLIFLSLVFFLSFNFAVGDAEIFPHAVCSTTGNFTSDSSYGTTLNNTLSSINNLKFGFFNTSSPVARTSEVITFIGLCRGDVPSEACQSCLQTSASDLRQLCPNQKEAIVWNENCTLRYSNRSILGTPSVDPSYELINTASPRTDENFIPTLEELLRNLTVSAAASGPLRKFATGNRSIDFGNVYGLVQCTPDLSEDKCSLCLNDVIAKIADCCLRRIGVRILAPSCFFRYETYRFFDSVAEALPTPPTPTPTPTSTFTSTSGGKSNSPTPTVVIVIVVVAVISVTVLILLGLVFYLSSRSRRHGYSVEEEAMDNISMTKLTQFDFDSVKEATDDFSEAKCLGRGGFGAVYKLQHRNLVRFLGFCLEGAERLLIYEFVPNSSLDQFLFDPVKRRLLSWERRHKIIKGISRGILYLHEDSRLRIIHRDLKASNVLLDEGMDPKISDFGMAKLFDQDQTRAATNRVVGTYGYMAPEYALHGNFSVKSDVFSFGVLVLEIVTGQRNSSSGNSDAEEDLISRAWRSWRDGNLLIDPTLSSGSRSEMARCIHIGLLCVQEHAANRPTMAAAVLMLNSHSVTLQLPTQPAYFRYTASKSDISSAQGYSAQVPYDSKTAETDRNSLVQDTEVSLLSPR</sequence>
<feature type="region of interest" description="Disordered" evidence="15">
    <location>
        <begin position="613"/>
        <end position="647"/>
    </location>
</feature>
<evidence type="ECO:0000256" key="8">
    <source>
        <dbReference type="ARBA" id="ARBA00022741"/>
    </source>
</evidence>
<keyword evidence="10" id="KW-0067">ATP-binding</keyword>
<dbReference type="Gene3D" id="3.30.200.20">
    <property type="entry name" value="Phosphorylase Kinase, domain 1"/>
    <property type="match status" value="2"/>
</dbReference>
<evidence type="ECO:0000259" key="18">
    <source>
        <dbReference type="PROSITE" id="PS50011"/>
    </source>
</evidence>
<dbReference type="PROSITE" id="PS51473">
    <property type="entry name" value="GNK2"/>
    <property type="match status" value="2"/>
</dbReference>
<keyword evidence="8" id="KW-0547">Nucleotide-binding</keyword>
<keyword evidence="4" id="KW-0808">Transferase</keyword>
<dbReference type="GO" id="GO:0005886">
    <property type="term" value="C:plasma membrane"/>
    <property type="evidence" value="ECO:0007669"/>
    <property type="project" value="TreeGrafter"/>
</dbReference>
<evidence type="ECO:0000256" key="6">
    <source>
        <dbReference type="ARBA" id="ARBA00022729"/>
    </source>
</evidence>
<keyword evidence="2" id="KW-0723">Serine/threonine-protein kinase</keyword>
<dbReference type="InterPro" id="IPR000719">
    <property type="entry name" value="Prot_kinase_dom"/>
</dbReference>
<feature type="signal peptide" evidence="17">
    <location>
        <begin position="1"/>
        <end position="36"/>
    </location>
</feature>
<keyword evidence="7" id="KW-0677">Repeat</keyword>
<dbReference type="Gene3D" id="3.30.430.20">
    <property type="entry name" value="Gnk2 domain, C-X8-C-X2-C motif"/>
    <property type="match status" value="2"/>
</dbReference>
<keyword evidence="9" id="KW-0418">Kinase</keyword>
<name>A0AAN7JNZ8_9MYRT</name>
<evidence type="ECO:0000256" key="15">
    <source>
        <dbReference type="SAM" id="MobiDB-lite"/>
    </source>
</evidence>
<dbReference type="InterPro" id="IPR002902">
    <property type="entry name" value="GNK2"/>
</dbReference>
<evidence type="ECO:0000256" key="12">
    <source>
        <dbReference type="ARBA" id="ARBA00023136"/>
    </source>
</evidence>
<dbReference type="FunFam" id="3.30.430.20:FF:000002">
    <property type="entry name" value="Cysteine-rich receptor-like protein kinase 10"/>
    <property type="match status" value="1"/>
</dbReference>
<dbReference type="SUPFAM" id="SSF56112">
    <property type="entry name" value="Protein kinase-like (PK-like)"/>
    <property type="match status" value="1"/>
</dbReference>
<dbReference type="AlphaFoldDB" id="A0AAN7JNZ8"/>
<feature type="domain" description="Gnk2-homologous" evidence="19">
    <location>
        <begin position="38"/>
        <end position="140"/>
    </location>
</feature>
<evidence type="ECO:0000256" key="2">
    <source>
        <dbReference type="ARBA" id="ARBA00022527"/>
    </source>
</evidence>
<keyword evidence="5 16" id="KW-0812">Transmembrane</keyword>
<evidence type="ECO:0000256" key="13">
    <source>
        <dbReference type="ARBA" id="ARBA00023170"/>
    </source>
</evidence>
<feature type="compositionally biased region" description="Polar residues" evidence="15">
    <location>
        <begin position="633"/>
        <end position="647"/>
    </location>
</feature>
<feature type="chain" id="PRO_5042944792" description="Cysteine-rich receptor-like protein kinase 10" evidence="17">
    <location>
        <begin position="37"/>
        <end position="647"/>
    </location>
</feature>
<feature type="domain" description="Gnk2-homologous" evidence="19">
    <location>
        <begin position="146"/>
        <end position="252"/>
    </location>
</feature>
<dbReference type="Gene3D" id="1.10.510.10">
    <property type="entry name" value="Transferase(Phosphotransferase) domain 1"/>
    <property type="match status" value="1"/>
</dbReference>